<dbReference type="AlphaFoldDB" id="A0A7T7XM04"/>
<dbReference type="InterPro" id="IPR000835">
    <property type="entry name" value="HTH_MarR-typ"/>
</dbReference>
<name>A0A7T7XM04_9SPIR</name>
<dbReference type="GO" id="GO:0003677">
    <property type="term" value="F:DNA binding"/>
    <property type="evidence" value="ECO:0007669"/>
    <property type="project" value="UniProtKB-KW"/>
</dbReference>
<dbReference type="KEGG" id="bhc:JFL75_17860"/>
<dbReference type="Gene3D" id="1.10.10.10">
    <property type="entry name" value="Winged helix-like DNA-binding domain superfamily/Winged helix DNA-binding domain"/>
    <property type="match status" value="1"/>
</dbReference>
<dbReference type="InterPro" id="IPR023187">
    <property type="entry name" value="Tscrpt_reg_MarR-type_CS"/>
</dbReference>
<organism evidence="6 7">
    <name type="scientific">Breznakiella homolactica</name>
    <dbReference type="NCBI Taxonomy" id="2798577"/>
    <lineage>
        <taxon>Bacteria</taxon>
        <taxon>Pseudomonadati</taxon>
        <taxon>Spirochaetota</taxon>
        <taxon>Spirochaetia</taxon>
        <taxon>Spirochaetales</taxon>
        <taxon>Breznakiellaceae</taxon>
        <taxon>Breznakiella</taxon>
    </lineage>
</organism>
<proteinExistence type="predicted"/>
<keyword evidence="3" id="KW-0804">Transcription</keyword>
<dbReference type="PRINTS" id="PR00598">
    <property type="entry name" value="HTHMARR"/>
</dbReference>
<evidence type="ECO:0000256" key="3">
    <source>
        <dbReference type="ARBA" id="ARBA00023163"/>
    </source>
</evidence>
<dbReference type="RefSeq" id="WP_215626077.1">
    <property type="nucleotide sequence ID" value="NZ_CP067089.2"/>
</dbReference>
<gene>
    <name evidence="6" type="ORF">JFL75_17860</name>
</gene>
<evidence type="ECO:0000256" key="1">
    <source>
        <dbReference type="ARBA" id="ARBA00023015"/>
    </source>
</evidence>
<keyword evidence="7" id="KW-1185">Reference proteome</keyword>
<feature type="region of interest" description="Disordered" evidence="4">
    <location>
        <begin position="174"/>
        <end position="243"/>
    </location>
</feature>
<dbReference type="Proteomes" id="UP000595917">
    <property type="component" value="Chromosome"/>
</dbReference>
<dbReference type="SUPFAM" id="SSF46785">
    <property type="entry name" value="Winged helix' DNA-binding domain"/>
    <property type="match status" value="1"/>
</dbReference>
<dbReference type="PROSITE" id="PS50995">
    <property type="entry name" value="HTH_MARR_2"/>
    <property type="match status" value="1"/>
</dbReference>
<accession>A0A7T7XM04</accession>
<dbReference type="InterPro" id="IPR036390">
    <property type="entry name" value="WH_DNA-bd_sf"/>
</dbReference>
<feature type="compositionally biased region" description="Gly residues" evidence="4">
    <location>
        <begin position="185"/>
        <end position="198"/>
    </location>
</feature>
<dbReference type="Pfam" id="PF12802">
    <property type="entry name" value="MarR_2"/>
    <property type="match status" value="1"/>
</dbReference>
<dbReference type="SMART" id="SM00347">
    <property type="entry name" value="HTH_MARR"/>
    <property type="match status" value="1"/>
</dbReference>
<dbReference type="InterPro" id="IPR011991">
    <property type="entry name" value="ArsR-like_HTH"/>
</dbReference>
<evidence type="ECO:0000259" key="5">
    <source>
        <dbReference type="PROSITE" id="PS50995"/>
    </source>
</evidence>
<dbReference type="EMBL" id="CP067089">
    <property type="protein sequence ID" value="QQO08771.1"/>
    <property type="molecule type" value="Genomic_DNA"/>
</dbReference>
<evidence type="ECO:0000256" key="2">
    <source>
        <dbReference type="ARBA" id="ARBA00023125"/>
    </source>
</evidence>
<keyword evidence="2" id="KW-0238">DNA-binding</keyword>
<dbReference type="PANTHER" id="PTHR42756:SF1">
    <property type="entry name" value="TRANSCRIPTIONAL REPRESSOR OF EMRAB OPERON"/>
    <property type="match status" value="1"/>
</dbReference>
<protein>
    <submittedName>
        <fullName evidence="6">MarR family transcriptional regulator</fullName>
    </submittedName>
</protein>
<evidence type="ECO:0000313" key="6">
    <source>
        <dbReference type="EMBL" id="QQO08771.1"/>
    </source>
</evidence>
<feature type="domain" description="HTH marR-type" evidence="5">
    <location>
        <begin position="6"/>
        <end position="137"/>
    </location>
</feature>
<evidence type="ECO:0000313" key="7">
    <source>
        <dbReference type="Proteomes" id="UP000595917"/>
    </source>
</evidence>
<dbReference type="InterPro" id="IPR036388">
    <property type="entry name" value="WH-like_DNA-bd_sf"/>
</dbReference>
<keyword evidence="1" id="KW-0805">Transcription regulation</keyword>
<sequence>MMIDNYTELNEKLSRLQWLLQRQHFQSHAERGPMADPTRGQGRVLAILKLQPEISTKDLSYLLGIRQQSLNELLNKLEKSGFVERIPSEADRRIMMVRLTEKGKAEPQSEGDFSGIFSCLNPEERTAFGDYLDRIIAALEAQLGIEADEESFDWMNGARSRMGAEMFERLMEMRGGPRPHRHGHPGGPFRGGFEGCGGRHGRGPAPENMPGAERFSPDYTGPVPDRDGTGPSGVSSEKNEKGE</sequence>
<dbReference type="GO" id="GO:0003700">
    <property type="term" value="F:DNA-binding transcription factor activity"/>
    <property type="evidence" value="ECO:0007669"/>
    <property type="project" value="InterPro"/>
</dbReference>
<reference evidence="6" key="1">
    <citation type="submission" date="2021-01" db="EMBL/GenBank/DDBJ databases">
        <title>Description of Breznakiella homolactica.</title>
        <authorList>
            <person name="Song Y."/>
            <person name="Brune A."/>
        </authorList>
    </citation>
    <scope>NUCLEOTIDE SEQUENCE</scope>
    <source>
        <strain evidence="6">RmG30</strain>
    </source>
</reference>
<evidence type="ECO:0000256" key="4">
    <source>
        <dbReference type="SAM" id="MobiDB-lite"/>
    </source>
</evidence>
<dbReference type="CDD" id="cd00090">
    <property type="entry name" value="HTH_ARSR"/>
    <property type="match status" value="1"/>
</dbReference>
<dbReference type="PANTHER" id="PTHR42756">
    <property type="entry name" value="TRANSCRIPTIONAL REGULATOR, MARR"/>
    <property type="match status" value="1"/>
</dbReference>
<dbReference type="PROSITE" id="PS01117">
    <property type="entry name" value="HTH_MARR_1"/>
    <property type="match status" value="1"/>
</dbReference>